<proteinExistence type="predicted"/>
<feature type="non-terminal residue" evidence="1">
    <location>
        <position position="72"/>
    </location>
</feature>
<sequence length="72" mass="8252">KRKPCDDLNNQLDLIEEKYAKIDAQFLKKRKLNNYTPKPKPPKDDSSSTDFVDALLQIKTGEPATQENSNDM</sequence>
<organism evidence="1 2">
    <name type="scientific">Racocetra persica</name>
    <dbReference type="NCBI Taxonomy" id="160502"/>
    <lineage>
        <taxon>Eukaryota</taxon>
        <taxon>Fungi</taxon>
        <taxon>Fungi incertae sedis</taxon>
        <taxon>Mucoromycota</taxon>
        <taxon>Glomeromycotina</taxon>
        <taxon>Glomeromycetes</taxon>
        <taxon>Diversisporales</taxon>
        <taxon>Gigasporaceae</taxon>
        <taxon>Racocetra</taxon>
    </lineage>
</organism>
<evidence type="ECO:0000313" key="1">
    <source>
        <dbReference type="EMBL" id="CAG8688576.1"/>
    </source>
</evidence>
<name>A0ACA9P5B0_9GLOM</name>
<gene>
    <name evidence="1" type="ORF">RPERSI_LOCUS9425</name>
</gene>
<feature type="non-terminal residue" evidence="1">
    <location>
        <position position="1"/>
    </location>
</feature>
<comment type="caution">
    <text evidence="1">The sequence shown here is derived from an EMBL/GenBank/DDBJ whole genome shotgun (WGS) entry which is preliminary data.</text>
</comment>
<evidence type="ECO:0000313" key="2">
    <source>
        <dbReference type="Proteomes" id="UP000789920"/>
    </source>
</evidence>
<accession>A0ACA9P5B0</accession>
<dbReference type="Proteomes" id="UP000789920">
    <property type="component" value="Unassembled WGS sequence"/>
</dbReference>
<reference evidence="1" key="1">
    <citation type="submission" date="2021-06" db="EMBL/GenBank/DDBJ databases">
        <authorList>
            <person name="Kallberg Y."/>
            <person name="Tangrot J."/>
            <person name="Rosling A."/>
        </authorList>
    </citation>
    <scope>NUCLEOTIDE SEQUENCE</scope>
    <source>
        <strain evidence="1">MA461A</strain>
    </source>
</reference>
<protein>
    <submittedName>
        <fullName evidence="1">9795_t:CDS:1</fullName>
    </submittedName>
</protein>
<dbReference type="EMBL" id="CAJVQC010017833">
    <property type="protein sequence ID" value="CAG8688576.1"/>
    <property type="molecule type" value="Genomic_DNA"/>
</dbReference>
<keyword evidence="2" id="KW-1185">Reference proteome</keyword>